<evidence type="ECO:0000256" key="1">
    <source>
        <dbReference type="SAM" id="MobiDB-lite"/>
    </source>
</evidence>
<protein>
    <recommendedName>
        <fullName evidence="4">Tat (Twin-arginine translocation) pathway signal sequence</fullName>
    </recommendedName>
</protein>
<reference evidence="2" key="1">
    <citation type="submission" date="2024-09" db="EMBL/GenBank/DDBJ databases">
        <authorList>
            <person name="Sun Q."/>
        </authorList>
    </citation>
    <scope>NUCLEOTIDE SEQUENCE [LARGE SCALE GENOMIC DNA]</scope>
    <source>
        <strain evidence="2">JCM 31273</strain>
    </source>
</reference>
<dbReference type="PROSITE" id="PS51318">
    <property type="entry name" value="TAT"/>
    <property type="match status" value="1"/>
</dbReference>
<feature type="compositionally biased region" description="Polar residues" evidence="1">
    <location>
        <begin position="25"/>
        <end position="40"/>
    </location>
</feature>
<dbReference type="RefSeq" id="WP_222921408.1">
    <property type="nucleotide sequence ID" value="NZ_CP082286.1"/>
</dbReference>
<accession>A0ABD5MQD0</accession>
<dbReference type="GeneID" id="67211534"/>
<keyword evidence="3" id="KW-1185">Reference proteome</keyword>
<organism evidence="2 3">
    <name type="scientific">Halobaculum roseum</name>
    <dbReference type="NCBI Taxonomy" id="2175149"/>
    <lineage>
        <taxon>Archaea</taxon>
        <taxon>Methanobacteriati</taxon>
        <taxon>Methanobacteriota</taxon>
        <taxon>Stenosarchaea group</taxon>
        <taxon>Halobacteria</taxon>
        <taxon>Halobacteriales</taxon>
        <taxon>Haloferacaceae</taxon>
        <taxon>Halobaculum</taxon>
    </lineage>
</organism>
<dbReference type="AlphaFoldDB" id="A0ABD5MQD0"/>
<dbReference type="Proteomes" id="UP001589595">
    <property type="component" value="Unassembled WGS sequence"/>
</dbReference>
<proteinExistence type="predicted"/>
<sequence>MTTRRSVLKGLGCAATLSLTGAGSAVASTQSGSLGQSVSSFEEELEDRGFTEYESLQDSGSSPDEEGEYTTRVYHKEEVTEDIREESEGEVERPGAVFFEQELTGDWEGSWTIDASLGKVSSETDYELSNTNNIDMSLFKINVPILSPRVDADYTKKNTTIENQTVEGGSSESESLVPAHATGHIVSSYKSLLLNFGCNDLRYSGGLWQDMRAGKKWGKTFVAHDNEIDYSKSGVAMAHRTYNAEWDGAEKSLTEGVDGDVFNSHTDIRGYLSIESQGGDQHLAVGGFYINEDEVDFSTSPLSSPEVEVTGKSLHKDIIYLMRSRELSD</sequence>
<name>A0ABD5MQD0_9EURY</name>
<evidence type="ECO:0000313" key="2">
    <source>
        <dbReference type="EMBL" id="MFB9825558.1"/>
    </source>
</evidence>
<feature type="region of interest" description="Disordered" evidence="1">
    <location>
        <begin position="25"/>
        <end position="72"/>
    </location>
</feature>
<evidence type="ECO:0000313" key="3">
    <source>
        <dbReference type="Proteomes" id="UP001589595"/>
    </source>
</evidence>
<gene>
    <name evidence="2" type="ORF">ACFFOL_15410</name>
</gene>
<evidence type="ECO:0008006" key="4">
    <source>
        <dbReference type="Google" id="ProtNLM"/>
    </source>
</evidence>
<dbReference type="EMBL" id="JBHMAJ010000010">
    <property type="protein sequence ID" value="MFB9825558.1"/>
    <property type="molecule type" value="Genomic_DNA"/>
</dbReference>
<comment type="caution">
    <text evidence="2">The sequence shown here is derived from an EMBL/GenBank/DDBJ whole genome shotgun (WGS) entry which is preliminary data.</text>
</comment>
<dbReference type="InterPro" id="IPR006311">
    <property type="entry name" value="TAT_signal"/>
</dbReference>